<comment type="caution">
    <text evidence="2">The sequence shown here is derived from an EMBL/GenBank/DDBJ whole genome shotgun (WGS) entry which is preliminary data.</text>
</comment>
<gene>
    <name evidence="2" type="ORF">HJG60_008239</name>
</gene>
<feature type="transmembrane region" description="Helical" evidence="1">
    <location>
        <begin position="111"/>
        <end position="132"/>
    </location>
</feature>
<name>A0A834DQH6_9CHIR</name>
<keyword evidence="1" id="KW-0812">Transmembrane</keyword>
<proteinExistence type="predicted"/>
<evidence type="ECO:0000256" key="1">
    <source>
        <dbReference type="SAM" id="Phobius"/>
    </source>
</evidence>
<dbReference type="Proteomes" id="UP000664940">
    <property type="component" value="Unassembled WGS sequence"/>
</dbReference>
<dbReference type="AlphaFoldDB" id="A0A834DQH6"/>
<feature type="transmembrane region" description="Helical" evidence="1">
    <location>
        <begin position="144"/>
        <end position="168"/>
    </location>
</feature>
<dbReference type="EMBL" id="JABVXQ010000010">
    <property type="protein sequence ID" value="KAF6088414.1"/>
    <property type="molecule type" value="Genomic_DNA"/>
</dbReference>
<accession>A0A834DQH6</accession>
<protein>
    <submittedName>
        <fullName evidence="2">Uncharacterized protein</fullName>
    </submittedName>
</protein>
<evidence type="ECO:0000313" key="3">
    <source>
        <dbReference type="Proteomes" id="UP000664940"/>
    </source>
</evidence>
<keyword evidence="1" id="KW-0472">Membrane</keyword>
<keyword evidence="1" id="KW-1133">Transmembrane helix</keyword>
<organism evidence="2 3">
    <name type="scientific">Phyllostomus discolor</name>
    <name type="common">pale spear-nosed bat</name>
    <dbReference type="NCBI Taxonomy" id="89673"/>
    <lineage>
        <taxon>Eukaryota</taxon>
        <taxon>Metazoa</taxon>
        <taxon>Chordata</taxon>
        <taxon>Craniata</taxon>
        <taxon>Vertebrata</taxon>
        <taxon>Euteleostomi</taxon>
        <taxon>Mammalia</taxon>
        <taxon>Eutheria</taxon>
        <taxon>Laurasiatheria</taxon>
        <taxon>Chiroptera</taxon>
        <taxon>Yangochiroptera</taxon>
        <taxon>Phyllostomidae</taxon>
        <taxon>Phyllostominae</taxon>
        <taxon>Phyllostomus</taxon>
    </lineage>
</organism>
<evidence type="ECO:0000313" key="2">
    <source>
        <dbReference type="EMBL" id="KAF6088414.1"/>
    </source>
</evidence>
<reference evidence="2 3" key="1">
    <citation type="journal article" date="2020" name="Nature">
        <title>Six reference-quality genomes reveal evolution of bat adaptations.</title>
        <authorList>
            <person name="Jebb D."/>
            <person name="Huang Z."/>
            <person name="Pippel M."/>
            <person name="Hughes G.M."/>
            <person name="Lavrichenko K."/>
            <person name="Devanna P."/>
            <person name="Winkler S."/>
            <person name="Jermiin L.S."/>
            <person name="Skirmuntt E.C."/>
            <person name="Katzourakis A."/>
            <person name="Burkitt-Gray L."/>
            <person name="Ray D.A."/>
            <person name="Sullivan K.A.M."/>
            <person name="Roscito J.G."/>
            <person name="Kirilenko B.M."/>
            <person name="Davalos L.M."/>
            <person name="Corthals A.P."/>
            <person name="Power M.L."/>
            <person name="Jones G."/>
            <person name="Ransome R.D."/>
            <person name="Dechmann D.K.N."/>
            <person name="Locatelli A.G."/>
            <person name="Puechmaille S.J."/>
            <person name="Fedrigo O."/>
            <person name="Jarvis E.D."/>
            <person name="Hiller M."/>
            <person name="Vernes S.C."/>
            <person name="Myers E.W."/>
            <person name="Teeling E.C."/>
        </authorList>
    </citation>
    <scope>NUCLEOTIDE SEQUENCE [LARGE SCALE GENOMIC DNA]</scope>
    <source>
        <strain evidence="2">Bat1K_MPI-CBG_1</strain>
    </source>
</reference>
<feature type="transmembrane region" description="Helical" evidence="1">
    <location>
        <begin position="68"/>
        <end position="91"/>
    </location>
</feature>
<sequence length="174" mass="19141">MKFVFLISASAVSLLLYRNAFDFWILTLYPAVLPNPVIRSSSFLVESIGFSMYTIMSSANSDSFVSSFPIWIPFISFSCLIAVARTSSTILNTSGESGHPCLVPVLSGKDFNFCPLNIMLAVGFSYMAFIMLRNAPSIPTLLSVFIINGCCTLSNAFSASIDMVMWFLSLLLFM</sequence>